<feature type="binding site" evidence="1">
    <location>
        <position position="148"/>
    </location>
    <ligand>
        <name>ATP</name>
        <dbReference type="ChEBI" id="CHEBI:30616"/>
    </ligand>
</feature>
<dbReference type="PROSITE" id="PS50011">
    <property type="entry name" value="PROTEIN_KINASE_DOM"/>
    <property type="match status" value="1"/>
</dbReference>
<evidence type="ECO:0000313" key="4">
    <source>
        <dbReference type="Proteomes" id="UP000053144"/>
    </source>
</evidence>
<dbReference type="InterPro" id="IPR017441">
    <property type="entry name" value="Protein_kinase_ATP_BS"/>
</dbReference>
<dbReference type="AlphaFoldDB" id="A0A0L9VGX7"/>
<dbReference type="STRING" id="3914.A0A0L9VGX7"/>
<reference evidence="4" key="1">
    <citation type="journal article" date="2015" name="Proc. Natl. Acad. Sci. U.S.A.">
        <title>Genome sequencing of adzuki bean (Vigna angularis) provides insight into high starch and low fat accumulation and domestication.</title>
        <authorList>
            <person name="Yang K."/>
            <person name="Tian Z."/>
            <person name="Chen C."/>
            <person name="Luo L."/>
            <person name="Zhao B."/>
            <person name="Wang Z."/>
            <person name="Yu L."/>
            <person name="Li Y."/>
            <person name="Sun Y."/>
            <person name="Li W."/>
            <person name="Chen Y."/>
            <person name="Li Y."/>
            <person name="Zhang Y."/>
            <person name="Ai D."/>
            <person name="Zhao J."/>
            <person name="Shang C."/>
            <person name="Ma Y."/>
            <person name="Wu B."/>
            <person name="Wang M."/>
            <person name="Gao L."/>
            <person name="Sun D."/>
            <person name="Zhang P."/>
            <person name="Guo F."/>
            <person name="Wang W."/>
            <person name="Li Y."/>
            <person name="Wang J."/>
            <person name="Varshney R.K."/>
            <person name="Wang J."/>
            <person name="Ling H.Q."/>
            <person name="Wan P."/>
        </authorList>
    </citation>
    <scope>NUCLEOTIDE SEQUENCE</scope>
    <source>
        <strain evidence="4">cv. Jingnong 6</strain>
    </source>
</reference>
<gene>
    <name evidence="3" type="ORF">LR48_Vigan10g006400</name>
</gene>
<dbReference type="PROSITE" id="PS00107">
    <property type="entry name" value="PROTEIN_KINASE_ATP"/>
    <property type="match status" value="1"/>
</dbReference>
<organism evidence="3 4">
    <name type="scientific">Phaseolus angularis</name>
    <name type="common">Azuki bean</name>
    <name type="synonym">Vigna angularis</name>
    <dbReference type="NCBI Taxonomy" id="3914"/>
    <lineage>
        <taxon>Eukaryota</taxon>
        <taxon>Viridiplantae</taxon>
        <taxon>Streptophyta</taxon>
        <taxon>Embryophyta</taxon>
        <taxon>Tracheophyta</taxon>
        <taxon>Spermatophyta</taxon>
        <taxon>Magnoliopsida</taxon>
        <taxon>eudicotyledons</taxon>
        <taxon>Gunneridae</taxon>
        <taxon>Pentapetalae</taxon>
        <taxon>rosids</taxon>
        <taxon>fabids</taxon>
        <taxon>Fabales</taxon>
        <taxon>Fabaceae</taxon>
        <taxon>Papilionoideae</taxon>
        <taxon>50 kb inversion clade</taxon>
        <taxon>NPAAA clade</taxon>
        <taxon>indigoferoid/millettioid clade</taxon>
        <taxon>Phaseoleae</taxon>
        <taxon>Vigna</taxon>
    </lineage>
</organism>
<feature type="domain" description="Protein kinase" evidence="2">
    <location>
        <begin position="119"/>
        <end position="158"/>
    </location>
</feature>
<dbReference type="InterPro" id="IPR011009">
    <property type="entry name" value="Kinase-like_dom_sf"/>
</dbReference>
<dbReference type="GO" id="GO:0004672">
    <property type="term" value="F:protein kinase activity"/>
    <property type="evidence" value="ECO:0007669"/>
    <property type="project" value="InterPro"/>
</dbReference>
<dbReference type="Proteomes" id="UP000053144">
    <property type="component" value="Chromosome 10"/>
</dbReference>
<accession>A0A0L9VGX7</accession>
<dbReference type="InterPro" id="IPR000719">
    <property type="entry name" value="Prot_kinase_dom"/>
</dbReference>
<dbReference type="Gene3D" id="3.30.200.20">
    <property type="entry name" value="Phosphorylase Kinase, domain 1"/>
    <property type="match status" value="1"/>
</dbReference>
<dbReference type="EMBL" id="CM003380">
    <property type="protein sequence ID" value="KOM54172.1"/>
    <property type="molecule type" value="Genomic_DNA"/>
</dbReference>
<dbReference type="GO" id="GO:0005524">
    <property type="term" value="F:ATP binding"/>
    <property type="evidence" value="ECO:0007669"/>
    <property type="project" value="UniProtKB-UniRule"/>
</dbReference>
<evidence type="ECO:0000313" key="3">
    <source>
        <dbReference type="EMBL" id="KOM54172.1"/>
    </source>
</evidence>
<evidence type="ECO:0000256" key="1">
    <source>
        <dbReference type="PROSITE-ProRule" id="PRU10141"/>
    </source>
</evidence>
<protein>
    <recommendedName>
        <fullName evidence="2">Protein kinase domain-containing protein</fullName>
    </recommendedName>
</protein>
<evidence type="ECO:0000259" key="2">
    <source>
        <dbReference type="PROSITE" id="PS50011"/>
    </source>
</evidence>
<keyword evidence="1" id="KW-0067">ATP-binding</keyword>
<dbReference type="Gramene" id="KOM54172">
    <property type="protein sequence ID" value="KOM54172"/>
    <property type="gene ID" value="LR48_Vigan10g006400"/>
</dbReference>
<proteinExistence type="predicted"/>
<sequence>MLDYERAFPGRNDSWMIIEFVKYDCGHVKLVVHPDVPSGYDPFKCIRYLIFTDFLEVTPGCKNSCFIHQILQTPFQIPFQPLYNNPPIKIVLSTIVLVKPMPEIEQAAAAESTVLFEKYEVERLLGCGAFAKVYHARNTSTGQSVAVKAEDYVYWAST</sequence>
<dbReference type="SUPFAM" id="SSF56112">
    <property type="entry name" value="Protein kinase-like (PK-like)"/>
    <property type="match status" value="1"/>
</dbReference>
<name>A0A0L9VGX7_PHAAN</name>
<keyword evidence="1" id="KW-0547">Nucleotide-binding</keyword>